<dbReference type="RefSeq" id="WP_209491060.1">
    <property type="nucleotide sequence ID" value="NZ_JAGGLC010000002.1"/>
</dbReference>
<keyword evidence="3" id="KW-1185">Reference proteome</keyword>
<dbReference type="InterPro" id="IPR036388">
    <property type="entry name" value="WH-like_DNA-bd_sf"/>
</dbReference>
<protein>
    <recommendedName>
        <fullName evidence="4">DUF4209 domain-containing protein</fullName>
    </recommendedName>
</protein>
<evidence type="ECO:0000313" key="3">
    <source>
        <dbReference type="Proteomes" id="UP000823736"/>
    </source>
</evidence>
<name>A0A8T4H0A6_9EURY</name>
<dbReference type="OrthoDB" id="346505at2157"/>
<feature type="region of interest" description="Disordered" evidence="1">
    <location>
        <begin position="679"/>
        <end position="698"/>
    </location>
</feature>
<gene>
    <name evidence="2" type="ORF">J2753_001272</name>
</gene>
<evidence type="ECO:0000313" key="2">
    <source>
        <dbReference type="EMBL" id="MBP1986778.1"/>
    </source>
</evidence>
<proteinExistence type="predicted"/>
<reference evidence="2" key="1">
    <citation type="submission" date="2021-03" db="EMBL/GenBank/DDBJ databases">
        <title>Genomic Encyclopedia of Type Strains, Phase IV (KMG-IV): sequencing the most valuable type-strain genomes for metagenomic binning, comparative biology and taxonomic classification.</title>
        <authorList>
            <person name="Goeker M."/>
        </authorList>
    </citation>
    <scope>NUCLEOTIDE SEQUENCE</scope>
    <source>
        <strain evidence="2">DSM 26232</strain>
    </source>
</reference>
<dbReference type="AlphaFoldDB" id="A0A8T4H0A6"/>
<dbReference type="Gene3D" id="1.10.10.10">
    <property type="entry name" value="Winged helix-like DNA-binding domain superfamily/Winged helix DNA-binding domain"/>
    <property type="match status" value="1"/>
</dbReference>
<organism evidence="2 3">
    <name type="scientific">Halolamina salifodinae</name>
    <dbReference type="NCBI Taxonomy" id="1202767"/>
    <lineage>
        <taxon>Archaea</taxon>
        <taxon>Methanobacteriati</taxon>
        <taxon>Methanobacteriota</taxon>
        <taxon>Stenosarchaea group</taxon>
        <taxon>Halobacteria</taxon>
        <taxon>Halobacteriales</taxon>
        <taxon>Haloferacaceae</taxon>
    </lineage>
</organism>
<dbReference type="EMBL" id="JAGGLC010000002">
    <property type="protein sequence ID" value="MBP1986778.1"/>
    <property type="molecule type" value="Genomic_DNA"/>
</dbReference>
<evidence type="ECO:0000256" key="1">
    <source>
        <dbReference type="SAM" id="MobiDB-lite"/>
    </source>
</evidence>
<accession>A0A8T4H0A6</accession>
<sequence length="698" mass="79927">MIDEELERAQRDPEKDISLAHRLKNIFETLEEGADLNPYQREEVENVDYFPLLELVEALKKWHTEQDFEKAREALTLLDEHIEIAFEAEWYRLITVQYYRKSKLKAGLSGHDPEDELQDTLEFLDTYYCDVLTHQIRPIIELVDENANSISEAQIEDWISLCADVAEKERDDNRLMDERTFLSLQILLKDNISEGVEGERERLIASFEEEAEFKGKRSQLVKASVLEQGLTRCAEFLSDEKTEEWKREALEARRTGVEEEMTSMEVDDELHKAVIEDSQSKSEAIAEWVNETIEMGGHPTYALYCLLCSDWYIPSYEESVKTEQGLAVPQIFSTEFTSPEGHKIGTNPAMREADEDDKRIPRGYVREIAKSNNIVAGALYRLIESNTIREHDFYTLLDIAPLTPHTQAFLTDAVINLYEENYVESLAISIPHFEGAIIDTLDQMGQSISALKPDGTQQRSFGGLLRYLEGDLESEYRLYLETNYTEGRGPNLRNRWSHGQFKYFNAHFVPASITLLDILKTVIELRPTPYTAVFGLPTRTISKNEEKAIDVSQYADPENVRAYGISDGIAVIVAETEDRTEFEVIRGRISQDHGLTDTGLSRGEVERHIDLLKDPTANLPDDIELTWVETSEEVQEHLRDIINSLNERTGEACTREKIWKAARKYGVSEEQAKTALEALLDEGEAEETESRIAITNEE</sequence>
<comment type="caution">
    <text evidence="2">The sequence shown here is derived from an EMBL/GenBank/DDBJ whole genome shotgun (WGS) entry which is preliminary data.</text>
</comment>
<dbReference type="Proteomes" id="UP000823736">
    <property type="component" value="Unassembled WGS sequence"/>
</dbReference>
<evidence type="ECO:0008006" key="4">
    <source>
        <dbReference type="Google" id="ProtNLM"/>
    </source>
</evidence>